<protein>
    <submittedName>
        <fullName evidence="1">Uncharacterized protein</fullName>
    </submittedName>
</protein>
<dbReference type="AlphaFoldDB" id="A0A3N4ICM1"/>
<gene>
    <name evidence="1" type="ORF">BJ508DRAFT_141453</name>
</gene>
<organism evidence="1 2">
    <name type="scientific">Ascobolus immersus RN42</name>
    <dbReference type="NCBI Taxonomy" id="1160509"/>
    <lineage>
        <taxon>Eukaryota</taxon>
        <taxon>Fungi</taxon>
        <taxon>Dikarya</taxon>
        <taxon>Ascomycota</taxon>
        <taxon>Pezizomycotina</taxon>
        <taxon>Pezizomycetes</taxon>
        <taxon>Pezizales</taxon>
        <taxon>Ascobolaceae</taxon>
        <taxon>Ascobolus</taxon>
    </lineage>
</organism>
<sequence>MLSLTTAMTIGYNTGGYPKEETERLAYLRRLVREGSDHVLVAILEEGSQFWDRVERGLASDAQLRLITMVMEGFVGEVKVLVGLLVGGTRDDVFLDDISRVVGKMESRGGMVRFFVELRAPSVEERICRYLHGDLLASQLDTGGKGSIPSSSKVCTVLGALKKYLGSLVCAVIS</sequence>
<dbReference type="Proteomes" id="UP000275078">
    <property type="component" value="Unassembled WGS sequence"/>
</dbReference>
<accession>A0A3N4ICM1</accession>
<name>A0A3N4ICM1_ASCIM</name>
<dbReference type="EMBL" id="ML119699">
    <property type="protein sequence ID" value="RPA79464.1"/>
    <property type="molecule type" value="Genomic_DNA"/>
</dbReference>
<evidence type="ECO:0000313" key="1">
    <source>
        <dbReference type="EMBL" id="RPA79464.1"/>
    </source>
</evidence>
<keyword evidence="2" id="KW-1185">Reference proteome</keyword>
<reference evidence="1 2" key="1">
    <citation type="journal article" date="2018" name="Nat. Ecol. Evol.">
        <title>Pezizomycetes genomes reveal the molecular basis of ectomycorrhizal truffle lifestyle.</title>
        <authorList>
            <person name="Murat C."/>
            <person name="Payen T."/>
            <person name="Noel B."/>
            <person name="Kuo A."/>
            <person name="Morin E."/>
            <person name="Chen J."/>
            <person name="Kohler A."/>
            <person name="Krizsan K."/>
            <person name="Balestrini R."/>
            <person name="Da Silva C."/>
            <person name="Montanini B."/>
            <person name="Hainaut M."/>
            <person name="Levati E."/>
            <person name="Barry K.W."/>
            <person name="Belfiori B."/>
            <person name="Cichocki N."/>
            <person name="Clum A."/>
            <person name="Dockter R.B."/>
            <person name="Fauchery L."/>
            <person name="Guy J."/>
            <person name="Iotti M."/>
            <person name="Le Tacon F."/>
            <person name="Lindquist E.A."/>
            <person name="Lipzen A."/>
            <person name="Malagnac F."/>
            <person name="Mello A."/>
            <person name="Molinier V."/>
            <person name="Miyauchi S."/>
            <person name="Poulain J."/>
            <person name="Riccioni C."/>
            <person name="Rubini A."/>
            <person name="Sitrit Y."/>
            <person name="Splivallo R."/>
            <person name="Traeger S."/>
            <person name="Wang M."/>
            <person name="Zifcakova L."/>
            <person name="Wipf D."/>
            <person name="Zambonelli A."/>
            <person name="Paolocci F."/>
            <person name="Nowrousian M."/>
            <person name="Ottonello S."/>
            <person name="Baldrian P."/>
            <person name="Spatafora J.W."/>
            <person name="Henrissat B."/>
            <person name="Nagy L.G."/>
            <person name="Aury J.M."/>
            <person name="Wincker P."/>
            <person name="Grigoriev I.V."/>
            <person name="Bonfante P."/>
            <person name="Martin F.M."/>
        </authorList>
    </citation>
    <scope>NUCLEOTIDE SEQUENCE [LARGE SCALE GENOMIC DNA]</scope>
    <source>
        <strain evidence="1 2">RN42</strain>
    </source>
</reference>
<proteinExistence type="predicted"/>
<evidence type="ECO:0000313" key="2">
    <source>
        <dbReference type="Proteomes" id="UP000275078"/>
    </source>
</evidence>